<name>A0A4S2KK07_9HYME</name>
<feature type="signal peptide" evidence="1">
    <location>
        <begin position="1"/>
        <end position="16"/>
    </location>
</feature>
<organism evidence="2 3">
    <name type="scientific">Temnothorax longispinosus</name>
    <dbReference type="NCBI Taxonomy" id="300112"/>
    <lineage>
        <taxon>Eukaryota</taxon>
        <taxon>Metazoa</taxon>
        <taxon>Ecdysozoa</taxon>
        <taxon>Arthropoda</taxon>
        <taxon>Hexapoda</taxon>
        <taxon>Insecta</taxon>
        <taxon>Pterygota</taxon>
        <taxon>Neoptera</taxon>
        <taxon>Endopterygota</taxon>
        <taxon>Hymenoptera</taxon>
        <taxon>Apocrita</taxon>
        <taxon>Aculeata</taxon>
        <taxon>Formicoidea</taxon>
        <taxon>Formicidae</taxon>
        <taxon>Myrmicinae</taxon>
        <taxon>Temnothorax</taxon>
    </lineage>
</organism>
<evidence type="ECO:0000313" key="3">
    <source>
        <dbReference type="Proteomes" id="UP000310200"/>
    </source>
</evidence>
<protein>
    <submittedName>
        <fullName evidence="2">Uncharacterized protein</fullName>
    </submittedName>
</protein>
<gene>
    <name evidence="2" type="ORF">DBV15_07156</name>
</gene>
<keyword evidence="3" id="KW-1185">Reference proteome</keyword>
<dbReference type="Proteomes" id="UP000310200">
    <property type="component" value="Unassembled WGS sequence"/>
</dbReference>
<sequence>MHLSALLFLIVTCALAHSAVGITEIVDSDSVYFPDQTDYIKLATKCKDNMILWPGTRRCYKEGEQGPCNVGRVLVFDRRLLKPGGGFLLVPMQYLRVQCDIDSQFDMAVDNMERRGMIWSYECWPWRGRFEISRAAHPTFPLTTLPLSFAREICPTTNKIERGYIVPPRAEINLQPCANYERLSVALVTRLPLPFPHSPAIRHCNFATSTFKSDGRTGVAIFAPRATAIPVSHSPVRRNARYLVVSVRVGAYRVRKWMMAEEIEIRADKKRMKVEGKDHPKHLMVVSCRENEESATEFPPLSQIPASLASRRRRRRWNVKSGSTTAVVTNDRSRGQSGFLLPCKPLQRLKHRGCEDIPRFEVWIESDTSARRPLHSSFAFVGCL</sequence>
<evidence type="ECO:0000256" key="1">
    <source>
        <dbReference type="SAM" id="SignalP"/>
    </source>
</evidence>
<reference evidence="2 3" key="1">
    <citation type="journal article" date="2019" name="Philos. Trans. R. Soc. Lond., B, Biol. Sci.">
        <title>Ant behaviour and brain gene expression of defending hosts depend on the ecological success of the intruding social parasite.</title>
        <authorList>
            <person name="Kaur R."/>
            <person name="Stoldt M."/>
            <person name="Jongepier E."/>
            <person name="Feldmeyer B."/>
            <person name="Menzel F."/>
            <person name="Bornberg-Bauer E."/>
            <person name="Foitzik S."/>
        </authorList>
    </citation>
    <scope>NUCLEOTIDE SEQUENCE [LARGE SCALE GENOMIC DNA]</scope>
    <source>
        <tissue evidence="2">Whole body</tissue>
    </source>
</reference>
<dbReference type="AlphaFoldDB" id="A0A4S2KK07"/>
<keyword evidence="1" id="KW-0732">Signal</keyword>
<feature type="chain" id="PRO_5020910226" evidence="1">
    <location>
        <begin position="17"/>
        <end position="384"/>
    </location>
</feature>
<evidence type="ECO:0000313" key="2">
    <source>
        <dbReference type="EMBL" id="TGZ49941.1"/>
    </source>
</evidence>
<proteinExistence type="predicted"/>
<comment type="caution">
    <text evidence="2">The sequence shown here is derived from an EMBL/GenBank/DDBJ whole genome shotgun (WGS) entry which is preliminary data.</text>
</comment>
<accession>A0A4S2KK07</accession>
<dbReference type="EMBL" id="QBLH01002070">
    <property type="protein sequence ID" value="TGZ49941.1"/>
    <property type="molecule type" value="Genomic_DNA"/>
</dbReference>